<dbReference type="EMBL" id="ML179121">
    <property type="protein sequence ID" value="THU99334.1"/>
    <property type="molecule type" value="Genomic_DNA"/>
</dbReference>
<protein>
    <submittedName>
        <fullName evidence="2">Uncharacterized protein</fullName>
    </submittedName>
</protein>
<dbReference type="AlphaFoldDB" id="A0A4S8MA67"/>
<feature type="region of interest" description="Disordered" evidence="1">
    <location>
        <begin position="1"/>
        <end position="103"/>
    </location>
</feature>
<keyword evidence="3" id="KW-1185">Reference proteome</keyword>
<sequence length="182" mass="20050">MGSASSKAVRKLPKHPDPSWSASRATAPSKSSKSLKQSPIAEERRTRDSGDPHFLANLNKLGPVKVDHHMQSVQPAQKTREMLESRLQSEREAFSMQPSESSNRVQAPTLCFLLDKRKSTASKRDIQDLASKYGLKVEKLESVARYVSSPSIQSGSIVKTVGQDGEEKVSVTAVWIEPSFSK</sequence>
<feature type="compositionally biased region" description="Basic and acidic residues" evidence="1">
    <location>
        <begin position="41"/>
        <end position="51"/>
    </location>
</feature>
<feature type="compositionally biased region" description="Low complexity" evidence="1">
    <location>
        <begin position="29"/>
        <end position="38"/>
    </location>
</feature>
<evidence type="ECO:0000256" key="1">
    <source>
        <dbReference type="SAM" id="MobiDB-lite"/>
    </source>
</evidence>
<organism evidence="2 3">
    <name type="scientific">Dendrothele bispora (strain CBS 962.96)</name>
    <dbReference type="NCBI Taxonomy" id="1314807"/>
    <lineage>
        <taxon>Eukaryota</taxon>
        <taxon>Fungi</taxon>
        <taxon>Dikarya</taxon>
        <taxon>Basidiomycota</taxon>
        <taxon>Agaricomycotina</taxon>
        <taxon>Agaricomycetes</taxon>
        <taxon>Agaricomycetidae</taxon>
        <taxon>Agaricales</taxon>
        <taxon>Agaricales incertae sedis</taxon>
        <taxon>Dendrothele</taxon>
    </lineage>
</organism>
<evidence type="ECO:0000313" key="2">
    <source>
        <dbReference type="EMBL" id="THU99334.1"/>
    </source>
</evidence>
<evidence type="ECO:0000313" key="3">
    <source>
        <dbReference type="Proteomes" id="UP000297245"/>
    </source>
</evidence>
<feature type="compositionally biased region" description="Basic and acidic residues" evidence="1">
    <location>
        <begin position="78"/>
        <end position="93"/>
    </location>
</feature>
<dbReference type="OrthoDB" id="4085451at2759"/>
<proteinExistence type="predicted"/>
<reference evidence="2 3" key="1">
    <citation type="journal article" date="2019" name="Nat. Ecol. Evol.">
        <title>Megaphylogeny resolves global patterns of mushroom evolution.</title>
        <authorList>
            <person name="Varga T."/>
            <person name="Krizsan K."/>
            <person name="Foldi C."/>
            <person name="Dima B."/>
            <person name="Sanchez-Garcia M."/>
            <person name="Sanchez-Ramirez S."/>
            <person name="Szollosi G.J."/>
            <person name="Szarkandi J.G."/>
            <person name="Papp V."/>
            <person name="Albert L."/>
            <person name="Andreopoulos W."/>
            <person name="Angelini C."/>
            <person name="Antonin V."/>
            <person name="Barry K.W."/>
            <person name="Bougher N.L."/>
            <person name="Buchanan P."/>
            <person name="Buyck B."/>
            <person name="Bense V."/>
            <person name="Catcheside P."/>
            <person name="Chovatia M."/>
            <person name="Cooper J."/>
            <person name="Damon W."/>
            <person name="Desjardin D."/>
            <person name="Finy P."/>
            <person name="Geml J."/>
            <person name="Haridas S."/>
            <person name="Hughes K."/>
            <person name="Justo A."/>
            <person name="Karasinski D."/>
            <person name="Kautmanova I."/>
            <person name="Kiss B."/>
            <person name="Kocsube S."/>
            <person name="Kotiranta H."/>
            <person name="LaButti K.M."/>
            <person name="Lechner B.E."/>
            <person name="Liimatainen K."/>
            <person name="Lipzen A."/>
            <person name="Lukacs Z."/>
            <person name="Mihaltcheva S."/>
            <person name="Morgado L.N."/>
            <person name="Niskanen T."/>
            <person name="Noordeloos M.E."/>
            <person name="Ohm R.A."/>
            <person name="Ortiz-Santana B."/>
            <person name="Ovrebo C."/>
            <person name="Racz N."/>
            <person name="Riley R."/>
            <person name="Savchenko A."/>
            <person name="Shiryaev A."/>
            <person name="Soop K."/>
            <person name="Spirin V."/>
            <person name="Szebenyi C."/>
            <person name="Tomsovsky M."/>
            <person name="Tulloss R.E."/>
            <person name="Uehling J."/>
            <person name="Grigoriev I.V."/>
            <person name="Vagvolgyi C."/>
            <person name="Papp T."/>
            <person name="Martin F.M."/>
            <person name="Miettinen O."/>
            <person name="Hibbett D.S."/>
            <person name="Nagy L.G."/>
        </authorList>
    </citation>
    <scope>NUCLEOTIDE SEQUENCE [LARGE SCALE GENOMIC DNA]</scope>
    <source>
        <strain evidence="2 3">CBS 962.96</strain>
    </source>
</reference>
<name>A0A4S8MA67_DENBC</name>
<accession>A0A4S8MA67</accession>
<dbReference type="Proteomes" id="UP000297245">
    <property type="component" value="Unassembled WGS sequence"/>
</dbReference>
<gene>
    <name evidence="2" type="ORF">K435DRAFT_499211</name>
</gene>